<evidence type="ECO:0000256" key="4">
    <source>
        <dbReference type="ARBA" id="ARBA00022692"/>
    </source>
</evidence>
<sequence length="156" mass="17487">MSVSGSFAGLLQINFFKIPFQDHRLKVLRLADSNRIHFASKNIYGNSVPYSASESAPFKCFASLGMNHREPRFNRESPLEPFWVTLTKEAISGLRSLFVFLVEQPGQLKHIEWPSFQSTLKTATLTLVLVVMLIVALSSIDSALSYLLALLLRKTA</sequence>
<feature type="transmembrane region" description="Helical" evidence="9">
    <location>
        <begin position="125"/>
        <end position="152"/>
    </location>
</feature>
<dbReference type="AlphaFoldDB" id="A0A7J6XAB2"/>
<dbReference type="Gene3D" id="1.20.5.1030">
    <property type="entry name" value="Preprotein translocase secy subunit"/>
    <property type="match status" value="1"/>
</dbReference>
<dbReference type="PANTHER" id="PTHR37247">
    <property type="entry name" value="TRANSMEMBRANE PROTEIN"/>
    <property type="match status" value="1"/>
</dbReference>
<evidence type="ECO:0000313" key="10">
    <source>
        <dbReference type="EMBL" id="KAF5206746.1"/>
    </source>
</evidence>
<name>A0A7J6XAB2_THATH</name>
<dbReference type="Proteomes" id="UP000554482">
    <property type="component" value="Unassembled WGS sequence"/>
</dbReference>
<protein>
    <submittedName>
        <fullName evidence="10">Transmembrane protein</fullName>
    </submittedName>
</protein>
<dbReference type="Pfam" id="PF00584">
    <property type="entry name" value="SecE"/>
    <property type="match status" value="1"/>
</dbReference>
<keyword evidence="11" id="KW-1185">Reference proteome</keyword>
<dbReference type="GO" id="GO:0006886">
    <property type="term" value="P:intracellular protein transport"/>
    <property type="evidence" value="ECO:0007669"/>
    <property type="project" value="InterPro"/>
</dbReference>
<dbReference type="InterPro" id="IPR038379">
    <property type="entry name" value="SecE_sf"/>
</dbReference>
<evidence type="ECO:0000256" key="8">
    <source>
        <dbReference type="ARBA" id="ARBA00023136"/>
    </source>
</evidence>
<evidence type="ECO:0000256" key="5">
    <source>
        <dbReference type="ARBA" id="ARBA00022927"/>
    </source>
</evidence>
<evidence type="ECO:0000256" key="2">
    <source>
        <dbReference type="ARBA" id="ARBA00008274"/>
    </source>
</evidence>
<dbReference type="InterPro" id="IPR001901">
    <property type="entry name" value="Translocase_SecE/Sec61-g"/>
</dbReference>
<gene>
    <name evidence="10" type="ORF">FRX31_003670</name>
</gene>
<dbReference type="GO" id="GO:0006605">
    <property type="term" value="P:protein targeting"/>
    <property type="evidence" value="ECO:0007669"/>
    <property type="project" value="InterPro"/>
</dbReference>
<comment type="subcellular location">
    <subcellularLocation>
        <location evidence="1">Membrane</location>
    </subcellularLocation>
</comment>
<organism evidence="10 11">
    <name type="scientific">Thalictrum thalictroides</name>
    <name type="common">Rue-anemone</name>
    <name type="synonym">Anemone thalictroides</name>
    <dbReference type="NCBI Taxonomy" id="46969"/>
    <lineage>
        <taxon>Eukaryota</taxon>
        <taxon>Viridiplantae</taxon>
        <taxon>Streptophyta</taxon>
        <taxon>Embryophyta</taxon>
        <taxon>Tracheophyta</taxon>
        <taxon>Spermatophyta</taxon>
        <taxon>Magnoliopsida</taxon>
        <taxon>Ranunculales</taxon>
        <taxon>Ranunculaceae</taxon>
        <taxon>Thalictroideae</taxon>
        <taxon>Thalictrum</taxon>
    </lineage>
</organism>
<evidence type="ECO:0000313" key="11">
    <source>
        <dbReference type="Proteomes" id="UP000554482"/>
    </source>
</evidence>
<reference evidence="10 11" key="1">
    <citation type="submission" date="2020-06" db="EMBL/GenBank/DDBJ databases">
        <title>Transcriptomic and genomic resources for Thalictrum thalictroides and T. hernandezii: Facilitating candidate gene discovery in an emerging model plant lineage.</title>
        <authorList>
            <person name="Arias T."/>
            <person name="Riano-Pachon D.M."/>
            <person name="Di Stilio V.S."/>
        </authorList>
    </citation>
    <scope>NUCLEOTIDE SEQUENCE [LARGE SCALE GENOMIC DNA]</scope>
    <source>
        <strain evidence="11">cv. WT478/WT964</strain>
        <tissue evidence="10">Leaves</tissue>
    </source>
</reference>
<dbReference type="EMBL" id="JABWDY010002313">
    <property type="protein sequence ID" value="KAF5206746.1"/>
    <property type="molecule type" value="Genomic_DNA"/>
</dbReference>
<keyword evidence="6 9" id="KW-1133">Transmembrane helix</keyword>
<evidence type="ECO:0000256" key="3">
    <source>
        <dbReference type="ARBA" id="ARBA00022448"/>
    </source>
</evidence>
<proteinExistence type="inferred from homology"/>
<evidence type="ECO:0000256" key="1">
    <source>
        <dbReference type="ARBA" id="ARBA00004370"/>
    </source>
</evidence>
<accession>A0A7J6XAB2</accession>
<dbReference type="PANTHER" id="PTHR37247:SF1">
    <property type="entry name" value="TRANSMEMBRANE PROTEIN"/>
    <property type="match status" value="1"/>
</dbReference>
<dbReference type="OrthoDB" id="1913236at2759"/>
<keyword evidence="7" id="KW-0811">Translocation</keyword>
<keyword evidence="4 9" id="KW-0812">Transmembrane</keyword>
<comment type="similarity">
    <text evidence="2">Belongs to the SecE/SEC61-gamma family.</text>
</comment>
<dbReference type="GO" id="GO:0016020">
    <property type="term" value="C:membrane"/>
    <property type="evidence" value="ECO:0007669"/>
    <property type="project" value="UniProtKB-SubCell"/>
</dbReference>
<keyword evidence="5" id="KW-0653">Protein transport</keyword>
<evidence type="ECO:0000256" key="9">
    <source>
        <dbReference type="SAM" id="Phobius"/>
    </source>
</evidence>
<keyword evidence="3" id="KW-0813">Transport</keyword>
<evidence type="ECO:0000256" key="7">
    <source>
        <dbReference type="ARBA" id="ARBA00023010"/>
    </source>
</evidence>
<comment type="caution">
    <text evidence="10">The sequence shown here is derived from an EMBL/GenBank/DDBJ whole genome shotgun (WGS) entry which is preliminary data.</text>
</comment>
<keyword evidence="8 9" id="KW-0472">Membrane</keyword>
<evidence type="ECO:0000256" key="6">
    <source>
        <dbReference type="ARBA" id="ARBA00022989"/>
    </source>
</evidence>